<dbReference type="AlphaFoldDB" id="A7HY60"/>
<gene>
    <name evidence="2" type="ordered locus">Plav_3238</name>
</gene>
<dbReference type="Proteomes" id="UP000006377">
    <property type="component" value="Chromosome"/>
</dbReference>
<dbReference type="STRING" id="402881.Plav_3238"/>
<dbReference type="KEGG" id="pla:Plav_3238"/>
<protein>
    <recommendedName>
        <fullName evidence="4">Transmembrane protein</fullName>
    </recommendedName>
</protein>
<keyword evidence="3" id="KW-1185">Reference proteome</keyword>
<evidence type="ECO:0000313" key="3">
    <source>
        <dbReference type="Proteomes" id="UP000006377"/>
    </source>
</evidence>
<feature type="transmembrane region" description="Helical" evidence="1">
    <location>
        <begin position="23"/>
        <end position="45"/>
    </location>
</feature>
<dbReference type="HOGENOM" id="CLU_129294_2_0_5"/>
<dbReference type="EMBL" id="CP000774">
    <property type="protein sequence ID" value="ABS64843.1"/>
    <property type="molecule type" value="Genomic_DNA"/>
</dbReference>
<evidence type="ECO:0000256" key="1">
    <source>
        <dbReference type="SAM" id="Phobius"/>
    </source>
</evidence>
<dbReference type="RefSeq" id="WP_012112171.1">
    <property type="nucleotide sequence ID" value="NC_009719.1"/>
</dbReference>
<evidence type="ECO:0008006" key="4">
    <source>
        <dbReference type="Google" id="ProtNLM"/>
    </source>
</evidence>
<sequence>MTDTQPPVAQPAPGDLDAAKLVYILYFISVVVGITALAGVIFAYLKRGTASAIAASHLTFQIRTFWIGLLFVVISGITMIVLVGWLLGLATVIWFLIRSIKGFMLASEGKAIADPETWLW</sequence>
<feature type="transmembrane region" description="Helical" evidence="1">
    <location>
        <begin position="65"/>
        <end position="97"/>
    </location>
</feature>
<accession>A7HY60</accession>
<keyword evidence="1" id="KW-0812">Transmembrane</keyword>
<keyword evidence="1" id="KW-1133">Transmembrane helix</keyword>
<proteinExistence type="predicted"/>
<dbReference type="eggNOG" id="COG3671">
    <property type="taxonomic scope" value="Bacteria"/>
</dbReference>
<reference evidence="2 3" key="1">
    <citation type="journal article" date="2011" name="Stand. Genomic Sci.">
        <title>Complete genome sequence of Parvibaculum lavamentivorans type strain (DS-1(T)).</title>
        <authorList>
            <person name="Schleheck D."/>
            <person name="Weiss M."/>
            <person name="Pitluck S."/>
            <person name="Bruce D."/>
            <person name="Land M.L."/>
            <person name="Han S."/>
            <person name="Saunders E."/>
            <person name="Tapia R."/>
            <person name="Detter C."/>
            <person name="Brettin T."/>
            <person name="Han J."/>
            <person name="Woyke T."/>
            <person name="Goodwin L."/>
            <person name="Pennacchio L."/>
            <person name="Nolan M."/>
            <person name="Cook A.M."/>
            <person name="Kjelleberg S."/>
            <person name="Thomas T."/>
        </authorList>
    </citation>
    <scope>NUCLEOTIDE SEQUENCE [LARGE SCALE GENOMIC DNA]</scope>
    <source>
        <strain evidence="3">DS-1 / DSM 13023 / NCIMB 13966</strain>
    </source>
</reference>
<name>A7HY60_PARL1</name>
<keyword evidence="1" id="KW-0472">Membrane</keyword>
<organism evidence="2 3">
    <name type="scientific">Parvibaculum lavamentivorans (strain DS-1 / DSM 13023 / NCIMB 13966)</name>
    <dbReference type="NCBI Taxonomy" id="402881"/>
    <lineage>
        <taxon>Bacteria</taxon>
        <taxon>Pseudomonadati</taxon>
        <taxon>Pseudomonadota</taxon>
        <taxon>Alphaproteobacteria</taxon>
        <taxon>Hyphomicrobiales</taxon>
        <taxon>Parvibaculaceae</taxon>
        <taxon>Parvibaculum</taxon>
    </lineage>
</organism>
<evidence type="ECO:0000313" key="2">
    <source>
        <dbReference type="EMBL" id="ABS64843.1"/>
    </source>
</evidence>
<dbReference type="OrthoDB" id="5405464at2"/>